<dbReference type="GO" id="GO:0006955">
    <property type="term" value="P:immune response"/>
    <property type="evidence" value="ECO:0007669"/>
    <property type="project" value="TreeGrafter"/>
</dbReference>
<accession>A0A671TNF3</accession>
<dbReference type="GO" id="GO:0007166">
    <property type="term" value="P:cell surface receptor signaling pathway"/>
    <property type="evidence" value="ECO:0007669"/>
    <property type="project" value="TreeGrafter"/>
</dbReference>
<evidence type="ECO:0000259" key="3">
    <source>
        <dbReference type="PROSITE" id="PS50835"/>
    </source>
</evidence>
<organism evidence="4 5">
    <name type="scientific">Sparus aurata</name>
    <name type="common">Gilthead sea bream</name>
    <dbReference type="NCBI Taxonomy" id="8175"/>
    <lineage>
        <taxon>Eukaryota</taxon>
        <taxon>Metazoa</taxon>
        <taxon>Chordata</taxon>
        <taxon>Craniata</taxon>
        <taxon>Vertebrata</taxon>
        <taxon>Euteleostomi</taxon>
        <taxon>Actinopterygii</taxon>
        <taxon>Neopterygii</taxon>
        <taxon>Teleostei</taxon>
        <taxon>Neoteleostei</taxon>
        <taxon>Acanthomorphata</taxon>
        <taxon>Eupercaria</taxon>
        <taxon>Spariformes</taxon>
        <taxon>Sparidae</taxon>
        <taxon>Sparus</taxon>
    </lineage>
</organism>
<name>A0A671TNF3_SPAAU</name>
<dbReference type="AlphaFoldDB" id="A0A671TNF3"/>
<evidence type="ECO:0000256" key="2">
    <source>
        <dbReference type="ARBA" id="ARBA00023157"/>
    </source>
</evidence>
<evidence type="ECO:0000313" key="5">
    <source>
        <dbReference type="Proteomes" id="UP000472265"/>
    </source>
</evidence>
<keyword evidence="5" id="KW-1185">Reference proteome</keyword>
<reference evidence="4" key="3">
    <citation type="submission" date="2025-09" db="UniProtKB">
        <authorList>
            <consortium name="Ensembl"/>
        </authorList>
    </citation>
    <scope>IDENTIFICATION</scope>
</reference>
<dbReference type="InterPro" id="IPR007110">
    <property type="entry name" value="Ig-like_dom"/>
</dbReference>
<dbReference type="InterPro" id="IPR013783">
    <property type="entry name" value="Ig-like_fold"/>
</dbReference>
<keyword evidence="2" id="KW-1015">Disulfide bond</keyword>
<dbReference type="InterPro" id="IPR050488">
    <property type="entry name" value="Ig_Fc_receptor"/>
</dbReference>
<keyword evidence="1" id="KW-0732">Signal</keyword>
<dbReference type="SMART" id="SM00409">
    <property type="entry name" value="IG"/>
    <property type="match status" value="2"/>
</dbReference>
<dbReference type="GO" id="GO:0004888">
    <property type="term" value="F:transmembrane signaling receptor activity"/>
    <property type="evidence" value="ECO:0007669"/>
    <property type="project" value="TreeGrafter"/>
</dbReference>
<dbReference type="Ensembl" id="ENSSAUT00010002962.1">
    <property type="protein sequence ID" value="ENSSAUP00010002790.1"/>
    <property type="gene ID" value="ENSSAUG00010001393.1"/>
</dbReference>
<sequence length="228" mass="25217">MPGYVLQKNLCFFFFLPQFKATQTYILFNLLNKGRNIIPDTIIFILVSDALLLRIDPNRQQHFEYHTVSFHCEGGDGSSQLRRVRSSEEINPECQNKRTSTGFVCTISNIYIADSGEYWCKTKGGQISNSVNITVTAGSVILDSPALPVSEGDALTLSCKDKTTTPHLSAVFYRDDVKKESSSTGELIINSANKSHEGLYKCIIPGAGESPESLLAVRGKSLHYLISK</sequence>
<dbReference type="OMA" id="HTIFSSH"/>
<dbReference type="SUPFAM" id="SSF48726">
    <property type="entry name" value="Immunoglobulin"/>
    <property type="match status" value="2"/>
</dbReference>
<dbReference type="PANTHER" id="PTHR11481:SF64">
    <property type="entry name" value="FC RECEPTOR-LIKE PROTEIN 4"/>
    <property type="match status" value="1"/>
</dbReference>
<evidence type="ECO:0000313" key="4">
    <source>
        <dbReference type="Ensembl" id="ENSSAUP00010002790.1"/>
    </source>
</evidence>
<feature type="domain" description="Ig-like" evidence="3">
    <location>
        <begin position="138"/>
        <end position="216"/>
    </location>
</feature>
<dbReference type="InterPro" id="IPR003599">
    <property type="entry name" value="Ig_sub"/>
</dbReference>
<dbReference type="Proteomes" id="UP000472265">
    <property type="component" value="Chromosome 10"/>
</dbReference>
<dbReference type="InParanoid" id="A0A671TNF3"/>
<evidence type="ECO:0000256" key="1">
    <source>
        <dbReference type="ARBA" id="ARBA00022729"/>
    </source>
</evidence>
<proteinExistence type="predicted"/>
<dbReference type="Gene3D" id="2.60.40.10">
    <property type="entry name" value="Immunoglobulins"/>
    <property type="match status" value="2"/>
</dbReference>
<dbReference type="InterPro" id="IPR036179">
    <property type="entry name" value="Ig-like_dom_sf"/>
</dbReference>
<dbReference type="PROSITE" id="PS50835">
    <property type="entry name" value="IG_LIKE"/>
    <property type="match status" value="1"/>
</dbReference>
<dbReference type="GeneTree" id="ENSGT00990000204886"/>
<dbReference type="PANTHER" id="PTHR11481">
    <property type="entry name" value="IMMUNOGLOBULIN FC RECEPTOR"/>
    <property type="match status" value="1"/>
</dbReference>
<reference evidence="4" key="2">
    <citation type="submission" date="2025-08" db="UniProtKB">
        <authorList>
            <consortium name="Ensembl"/>
        </authorList>
    </citation>
    <scope>IDENTIFICATION</scope>
</reference>
<protein>
    <recommendedName>
        <fullName evidence="3">Ig-like domain-containing protein</fullName>
    </recommendedName>
</protein>
<reference evidence="4" key="1">
    <citation type="submission" date="2021-04" db="EMBL/GenBank/DDBJ databases">
        <authorList>
            <consortium name="Wellcome Sanger Institute Data Sharing"/>
        </authorList>
    </citation>
    <scope>NUCLEOTIDE SEQUENCE [LARGE SCALE GENOMIC DNA]</scope>
</reference>
<dbReference type="GO" id="GO:0009897">
    <property type="term" value="C:external side of plasma membrane"/>
    <property type="evidence" value="ECO:0007669"/>
    <property type="project" value="TreeGrafter"/>
</dbReference>